<organism evidence="2 3">
    <name type="scientific">Olpidium bornovanus</name>
    <dbReference type="NCBI Taxonomy" id="278681"/>
    <lineage>
        <taxon>Eukaryota</taxon>
        <taxon>Fungi</taxon>
        <taxon>Fungi incertae sedis</taxon>
        <taxon>Olpidiomycota</taxon>
        <taxon>Olpidiomycotina</taxon>
        <taxon>Olpidiomycetes</taxon>
        <taxon>Olpidiales</taxon>
        <taxon>Olpidiaceae</taxon>
        <taxon>Olpidium</taxon>
    </lineage>
</organism>
<feature type="region of interest" description="Disordered" evidence="1">
    <location>
        <begin position="90"/>
        <end position="120"/>
    </location>
</feature>
<evidence type="ECO:0000256" key="1">
    <source>
        <dbReference type="SAM" id="MobiDB-lite"/>
    </source>
</evidence>
<gene>
    <name evidence="2" type="ORF">BJ554DRAFT_2374</name>
</gene>
<keyword evidence="3" id="KW-1185">Reference proteome</keyword>
<protein>
    <submittedName>
        <fullName evidence="2">Uncharacterized protein</fullName>
    </submittedName>
</protein>
<dbReference type="AlphaFoldDB" id="A0A8H7ZQL0"/>
<proteinExistence type="predicted"/>
<feature type="region of interest" description="Disordered" evidence="1">
    <location>
        <begin position="142"/>
        <end position="166"/>
    </location>
</feature>
<evidence type="ECO:0000313" key="2">
    <source>
        <dbReference type="EMBL" id="KAG5457572.1"/>
    </source>
</evidence>
<sequence>MYSRSARKLELSKSETGPNLGPGCYNKDVFDPCEEKEPAYAPFSTLAPRTSAFDKMITEGPAPGAYDAFFSRSKSSKTSTFGKSKCRRFAQQVPVSPGPGVYGAEISRPSRATAPPLTTGGTVRILASTDRPGTDMILVSTSVKSEPPGAKPMEEAAADGETPLSRSSVIDDTYVGAYQPTIGGNRTAPAEYKRRPRIVWKRKSM</sequence>
<comment type="caution">
    <text evidence="2">The sequence shown here is derived from an EMBL/GenBank/DDBJ whole genome shotgun (WGS) entry which is preliminary data.</text>
</comment>
<feature type="region of interest" description="Disordered" evidence="1">
    <location>
        <begin position="1"/>
        <end position="21"/>
    </location>
</feature>
<accession>A0A8H7ZQL0</accession>
<dbReference type="OrthoDB" id="406368at2759"/>
<dbReference type="Proteomes" id="UP000673691">
    <property type="component" value="Unassembled WGS sequence"/>
</dbReference>
<name>A0A8H7ZQL0_9FUNG</name>
<reference evidence="2 3" key="1">
    <citation type="journal article" name="Sci. Rep.">
        <title>Genome-scale phylogenetic analyses confirm Olpidium as the closest living zoosporic fungus to the non-flagellated, terrestrial fungi.</title>
        <authorList>
            <person name="Chang Y."/>
            <person name="Rochon D."/>
            <person name="Sekimoto S."/>
            <person name="Wang Y."/>
            <person name="Chovatia M."/>
            <person name="Sandor L."/>
            <person name="Salamov A."/>
            <person name="Grigoriev I.V."/>
            <person name="Stajich J.E."/>
            <person name="Spatafora J.W."/>
        </authorList>
    </citation>
    <scope>NUCLEOTIDE SEQUENCE [LARGE SCALE GENOMIC DNA]</scope>
    <source>
        <strain evidence="2">S191</strain>
    </source>
</reference>
<evidence type="ECO:0000313" key="3">
    <source>
        <dbReference type="Proteomes" id="UP000673691"/>
    </source>
</evidence>
<feature type="non-terminal residue" evidence="2">
    <location>
        <position position="205"/>
    </location>
</feature>
<dbReference type="EMBL" id="JAEFCI010009836">
    <property type="protein sequence ID" value="KAG5457572.1"/>
    <property type="molecule type" value="Genomic_DNA"/>
</dbReference>